<keyword evidence="2" id="KW-1185">Reference proteome</keyword>
<sequence length="144" mass="15854">MAMLAAVLVTRAWYGTRNGGRRVKLCQCQGEVLSSSAVSSLVRHVDECQKMGATPVKTVLTVYRFDNFQQCMNGMGSRAPFKTRNFTSATQSRSCPMVQSVRNSPLAVMCMSLTSPLIEGHKMNLDASRFGDHAVQHIQIPEAE</sequence>
<dbReference type="AlphaFoldDB" id="E9H6Y7"/>
<dbReference type="EMBL" id="GL732599">
    <property type="protein sequence ID" value="EFX72487.1"/>
    <property type="molecule type" value="Genomic_DNA"/>
</dbReference>
<organism evidence="1 2">
    <name type="scientific">Daphnia pulex</name>
    <name type="common">Water flea</name>
    <dbReference type="NCBI Taxonomy" id="6669"/>
    <lineage>
        <taxon>Eukaryota</taxon>
        <taxon>Metazoa</taxon>
        <taxon>Ecdysozoa</taxon>
        <taxon>Arthropoda</taxon>
        <taxon>Crustacea</taxon>
        <taxon>Branchiopoda</taxon>
        <taxon>Diplostraca</taxon>
        <taxon>Cladocera</taxon>
        <taxon>Anomopoda</taxon>
        <taxon>Daphniidae</taxon>
        <taxon>Daphnia</taxon>
    </lineage>
</organism>
<evidence type="ECO:0000313" key="2">
    <source>
        <dbReference type="Proteomes" id="UP000000305"/>
    </source>
</evidence>
<dbReference type="Proteomes" id="UP000000305">
    <property type="component" value="Unassembled WGS sequence"/>
</dbReference>
<gene>
    <name evidence="1" type="ORF">DAPPUDRAFT_110778</name>
</gene>
<dbReference type="HOGENOM" id="CLU_1798413_0_0_1"/>
<name>E9H6Y7_DAPPU</name>
<evidence type="ECO:0000313" key="1">
    <source>
        <dbReference type="EMBL" id="EFX72487.1"/>
    </source>
</evidence>
<dbReference type="InParanoid" id="E9H6Y7"/>
<reference evidence="1 2" key="1">
    <citation type="journal article" date="2011" name="Science">
        <title>The ecoresponsive genome of Daphnia pulex.</title>
        <authorList>
            <person name="Colbourne J.K."/>
            <person name="Pfrender M.E."/>
            <person name="Gilbert D."/>
            <person name="Thomas W.K."/>
            <person name="Tucker A."/>
            <person name="Oakley T.H."/>
            <person name="Tokishita S."/>
            <person name="Aerts A."/>
            <person name="Arnold G.J."/>
            <person name="Basu M.K."/>
            <person name="Bauer D.J."/>
            <person name="Caceres C.E."/>
            <person name="Carmel L."/>
            <person name="Casola C."/>
            <person name="Choi J.H."/>
            <person name="Detter J.C."/>
            <person name="Dong Q."/>
            <person name="Dusheyko S."/>
            <person name="Eads B.D."/>
            <person name="Frohlich T."/>
            <person name="Geiler-Samerotte K.A."/>
            <person name="Gerlach D."/>
            <person name="Hatcher P."/>
            <person name="Jogdeo S."/>
            <person name="Krijgsveld J."/>
            <person name="Kriventseva E.V."/>
            <person name="Kultz D."/>
            <person name="Laforsch C."/>
            <person name="Lindquist E."/>
            <person name="Lopez J."/>
            <person name="Manak J.R."/>
            <person name="Muller J."/>
            <person name="Pangilinan J."/>
            <person name="Patwardhan R.P."/>
            <person name="Pitluck S."/>
            <person name="Pritham E.J."/>
            <person name="Rechtsteiner A."/>
            <person name="Rho M."/>
            <person name="Rogozin I.B."/>
            <person name="Sakarya O."/>
            <person name="Salamov A."/>
            <person name="Schaack S."/>
            <person name="Shapiro H."/>
            <person name="Shiga Y."/>
            <person name="Skalitzky C."/>
            <person name="Smith Z."/>
            <person name="Souvorov A."/>
            <person name="Sung W."/>
            <person name="Tang Z."/>
            <person name="Tsuchiya D."/>
            <person name="Tu H."/>
            <person name="Vos H."/>
            <person name="Wang M."/>
            <person name="Wolf Y.I."/>
            <person name="Yamagata H."/>
            <person name="Yamada T."/>
            <person name="Ye Y."/>
            <person name="Shaw J.R."/>
            <person name="Andrews J."/>
            <person name="Crease T.J."/>
            <person name="Tang H."/>
            <person name="Lucas S.M."/>
            <person name="Robertson H.M."/>
            <person name="Bork P."/>
            <person name="Koonin E.V."/>
            <person name="Zdobnov E.M."/>
            <person name="Grigoriev I.V."/>
            <person name="Lynch M."/>
            <person name="Boore J.L."/>
        </authorList>
    </citation>
    <scope>NUCLEOTIDE SEQUENCE [LARGE SCALE GENOMIC DNA]</scope>
</reference>
<dbReference type="KEGG" id="dpx:DAPPUDRAFT_110778"/>
<proteinExistence type="predicted"/>
<accession>E9H6Y7</accession>
<protein>
    <submittedName>
        <fullName evidence="1">Uncharacterized protein</fullName>
    </submittedName>
</protein>